<evidence type="ECO:0000313" key="3">
    <source>
        <dbReference type="Proteomes" id="UP000237640"/>
    </source>
</evidence>
<sequence length="108" mass="12469">MPKLVLQLLERRMSDENLHNKFQEAVAFLNAYTKPLPADTLLKLYAYYKIANKNFNHPGSKTPLINAFKANALIQAQSISVEEAMKNYIELVDELRRREKENPSEFDG</sequence>
<dbReference type="EMBL" id="PVYX01000003">
    <property type="protein sequence ID" value="PRX53093.1"/>
    <property type="molecule type" value="Genomic_DNA"/>
</dbReference>
<evidence type="ECO:0000313" key="2">
    <source>
        <dbReference type="EMBL" id="PRX53093.1"/>
    </source>
</evidence>
<dbReference type="PROSITE" id="PS51228">
    <property type="entry name" value="ACB_2"/>
    <property type="match status" value="1"/>
</dbReference>
<comment type="caution">
    <text evidence="2">The sequence shown here is derived from an EMBL/GenBank/DDBJ whole genome shotgun (WGS) entry which is preliminary data.</text>
</comment>
<dbReference type="GO" id="GO:0000062">
    <property type="term" value="F:fatty-acyl-CoA binding"/>
    <property type="evidence" value="ECO:0007669"/>
    <property type="project" value="InterPro"/>
</dbReference>
<accession>A0A2T0M6K6</accession>
<dbReference type="Pfam" id="PF00887">
    <property type="entry name" value="ACBP"/>
    <property type="match status" value="1"/>
</dbReference>
<reference evidence="2 3" key="1">
    <citation type="submission" date="2018-03" db="EMBL/GenBank/DDBJ databases">
        <title>Genomic Encyclopedia of Archaeal and Bacterial Type Strains, Phase II (KMG-II): from individual species to whole genera.</title>
        <authorList>
            <person name="Goeker M."/>
        </authorList>
    </citation>
    <scope>NUCLEOTIDE SEQUENCE [LARGE SCALE GENOMIC DNA]</scope>
    <source>
        <strain evidence="2 3">DSM 25027</strain>
    </source>
</reference>
<dbReference type="Proteomes" id="UP000237640">
    <property type="component" value="Unassembled WGS sequence"/>
</dbReference>
<dbReference type="InterPro" id="IPR000582">
    <property type="entry name" value="Acyl-CoA-binding_protein"/>
</dbReference>
<organism evidence="2 3">
    <name type="scientific">Flagellimonas meridianipacifica</name>
    <dbReference type="NCBI Taxonomy" id="1080225"/>
    <lineage>
        <taxon>Bacteria</taxon>
        <taxon>Pseudomonadati</taxon>
        <taxon>Bacteroidota</taxon>
        <taxon>Flavobacteriia</taxon>
        <taxon>Flavobacteriales</taxon>
        <taxon>Flavobacteriaceae</taxon>
        <taxon>Flagellimonas</taxon>
    </lineage>
</organism>
<feature type="domain" description="ACB" evidence="1">
    <location>
        <begin position="18"/>
        <end position="101"/>
    </location>
</feature>
<dbReference type="Gene3D" id="1.20.80.10">
    <property type="match status" value="1"/>
</dbReference>
<dbReference type="SUPFAM" id="SSF47027">
    <property type="entry name" value="Acyl-CoA binding protein"/>
    <property type="match status" value="1"/>
</dbReference>
<protein>
    <submittedName>
        <fullName evidence="2">Acyl-CoA-binding protein</fullName>
    </submittedName>
</protein>
<dbReference type="InterPro" id="IPR014352">
    <property type="entry name" value="FERM/acyl-CoA-bd_prot_sf"/>
</dbReference>
<evidence type="ECO:0000259" key="1">
    <source>
        <dbReference type="PROSITE" id="PS51228"/>
    </source>
</evidence>
<gene>
    <name evidence="2" type="ORF">CLV81_3994</name>
</gene>
<proteinExistence type="predicted"/>
<dbReference type="AlphaFoldDB" id="A0A2T0M6K6"/>
<dbReference type="InterPro" id="IPR035984">
    <property type="entry name" value="Acyl-CoA-binding_sf"/>
</dbReference>
<name>A0A2T0M6K6_9FLAO</name>
<keyword evidence="3" id="KW-1185">Reference proteome</keyword>